<accession>A0ABW5JKI8</accession>
<proteinExistence type="predicted"/>
<evidence type="ECO:0000313" key="3">
    <source>
        <dbReference type="Proteomes" id="UP001597460"/>
    </source>
</evidence>
<reference evidence="3" key="1">
    <citation type="journal article" date="2019" name="Int. J. Syst. Evol. Microbiol.">
        <title>The Global Catalogue of Microorganisms (GCM) 10K type strain sequencing project: providing services to taxonomists for standard genome sequencing and annotation.</title>
        <authorList>
            <consortium name="The Broad Institute Genomics Platform"/>
            <consortium name="The Broad Institute Genome Sequencing Center for Infectious Disease"/>
            <person name="Wu L."/>
            <person name="Ma J."/>
        </authorList>
    </citation>
    <scope>NUCLEOTIDE SEQUENCE [LARGE SCALE GENOMIC DNA]</scope>
    <source>
        <strain evidence="3">KCTC 52042</strain>
    </source>
</reference>
<name>A0ABW5JKI8_9BACT</name>
<protein>
    <recommendedName>
        <fullName evidence="4">Mobilization protein</fullName>
    </recommendedName>
</protein>
<sequence length="61" mass="6755">MKTKTQKILISLLLAMVVIDLVYIYVNTSSFNALYAGSTLILFGIAWDALSKLQSRNSDNS</sequence>
<evidence type="ECO:0008006" key="4">
    <source>
        <dbReference type="Google" id="ProtNLM"/>
    </source>
</evidence>
<evidence type="ECO:0000256" key="1">
    <source>
        <dbReference type="SAM" id="Phobius"/>
    </source>
</evidence>
<dbReference type="EMBL" id="JBHULI010000025">
    <property type="protein sequence ID" value="MFD2533025.1"/>
    <property type="molecule type" value="Genomic_DNA"/>
</dbReference>
<keyword evidence="1" id="KW-0472">Membrane</keyword>
<organism evidence="2 3">
    <name type="scientific">Gracilimonas halophila</name>
    <dbReference type="NCBI Taxonomy" id="1834464"/>
    <lineage>
        <taxon>Bacteria</taxon>
        <taxon>Pseudomonadati</taxon>
        <taxon>Balneolota</taxon>
        <taxon>Balneolia</taxon>
        <taxon>Balneolales</taxon>
        <taxon>Balneolaceae</taxon>
        <taxon>Gracilimonas</taxon>
    </lineage>
</organism>
<dbReference type="RefSeq" id="WP_390302570.1">
    <property type="nucleotide sequence ID" value="NZ_JBHULI010000025.1"/>
</dbReference>
<gene>
    <name evidence="2" type="ORF">ACFSVN_11250</name>
</gene>
<evidence type="ECO:0000313" key="2">
    <source>
        <dbReference type="EMBL" id="MFD2533025.1"/>
    </source>
</evidence>
<feature type="transmembrane region" description="Helical" evidence="1">
    <location>
        <begin position="32"/>
        <end position="50"/>
    </location>
</feature>
<dbReference type="Proteomes" id="UP001597460">
    <property type="component" value="Unassembled WGS sequence"/>
</dbReference>
<comment type="caution">
    <text evidence="2">The sequence shown here is derived from an EMBL/GenBank/DDBJ whole genome shotgun (WGS) entry which is preliminary data.</text>
</comment>
<feature type="transmembrane region" description="Helical" evidence="1">
    <location>
        <begin position="7"/>
        <end position="26"/>
    </location>
</feature>
<keyword evidence="1" id="KW-1133">Transmembrane helix</keyword>
<keyword evidence="3" id="KW-1185">Reference proteome</keyword>
<keyword evidence="1" id="KW-0812">Transmembrane</keyword>